<keyword evidence="3" id="KW-1185">Reference proteome</keyword>
<name>A0A841HN58_9GAMM</name>
<dbReference type="AlphaFoldDB" id="A0A841HN58"/>
<evidence type="ECO:0000313" key="3">
    <source>
        <dbReference type="Proteomes" id="UP000588068"/>
    </source>
</evidence>
<evidence type="ECO:0000259" key="1">
    <source>
        <dbReference type="Pfam" id="PF01261"/>
    </source>
</evidence>
<proteinExistence type="predicted"/>
<dbReference type="GO" id="GO:0016853">
    <property type="term" value="F:isomerase activity"/>
    <property type="evidence" value="ECO:0007669"/>
    <property type="project" value="UniProtKB-KW"/>
</dbReference>
<protein>
    <submittedName>
        <fullName evidence="2">Sugar phosphate isomerase/epimerase</fullName>
    </submittedName>
</protein>
<accession>A0A841HN58</accession>
<dbReference type="InterPro" id="IPR036237">
    <property type="entry name" value="Xyl_isomerase-like_sf"/>
</dbReference>
<feature type="domain" description="Xylose isomerase-like TIM barrel" evidence="1">
    <location>
        <begin position="26"/>
        <end position="230"/>
    </location>
</feature>
<dbReference type="Proteomes" id="UP000588068">
    <property type="component" value="Unassembled WGS sequence"/>
</dbReference>
<keyword evidence="2" id="KW-0413">Isomerase</keyword>
<dbReference type="Pfam" id="PF01261">
    <property type="entry name" value="AP_endonuc_2"/>
    <property type="match status" value="1"/>
</dbReference>
<comment type="caution">
    <text evidence="2">The sequence shown here is derived from an EMBL/GenBank/DDBJ whole genome shotgun (WGS) entry which is preliminary data.</text>
</comment>
<dbReference type="InterPro" id="IPR050312">
    <property type="entry name" value="IolE/XylAMocC-like"/>
</dbReference>
<reference evidence="2 3" key="1">
    <citation type="submission" date="2020-08" db="EMBL/GenBank/DDBJ databases">
        <title>Genomic Encyclopedia of Type Strains, Phase IV (KMG-IV): sequencing the most valuable type-strain genomes for metagenomic binning, comparative biology and taxonomic classification.</title>
        <authorList>
            <person name="Goeker M."/>
        </authorList>
    </citation>
    <scope>NUCLEOTIDE SEQUENCE [LARGE SCALE GENOMIC DNA]</scope>
    <source>
        <strain evidence="2 3">DSM 26723</strain>
    </source>
</reference>
<organism evidence="2 3">
    <name type="scientific">Povalibacter uvarum</name>
    <dbReference type="NCBI Taxonomy" id="732238"/>
    <lineage>
        <taxon>Bacteria</taxon>
        <taxon>Pseudomonadati</taxon>
        <taxon>Pseudomonadota</taxon>
        <taxon>Gammaproteobacteria</taxon>
        <taxon>Steroidobacterales</taxon>
        <taxon>Steroidobacteraceae</taxon>
        <taxon>Povalibacter</taxon>
    </lineage>
</organism>
<evidence type="ECO:0000313" key="2">
    <source>
        <dbReference type="EMBL" id="MBB6093512.1"/>
    </source>
</evidence>
<dbReference type="EMBL" id="JACHHZ010000003">
    <property type="protein sequence ID" value="MBB6093512.1"/>
    <property type="molecule type" value="Genomic_DNA"/>
</dbReference>
<dbReference type="SUPFAM" id="SSF51658">
    <property type="entry name" value="Xylose isomerase-like"/>
    <property type="match status" value="1"/>
</dbReference>
<gene>
    <name evidence="2" type="ORF">HNQ60_002393</name>
</gene>
<dbReference type="InterPro" id="IPR013022">
    <property type="entry name" value="Xyl_isomerase-like_TIM-brl"/>
</dbReference>
<dbReference type="Gene3D" id="3.20.20.150">
    <property type="entry name" value="Divalent-metal-dependent TIM barrel enzymes"/>
    <property type="match status" value="1"/>
</dbReference>
<dbReference type="PANTHER" id="PTHR12110:SF48">
    <property type="entry name" value="BLL3656 PROTEIN"/>
    <property type="match status" value="1"/>
</dbReference>
<sequence length="293" mass="31849">MHHEFSLAYLSVFGLAPPEMITVAWHAGYDYVGLRLQPVVDAEPVFALASDRSLLRKTKKRLEDSGVRVLDVELIRLTPDFDVAAFDALLDISADLGARHIIAQAADVEISRAADHLGQLCDAARPRGLSIGLEFVTWTETPDLDRASRIVGAAQRPNAGLLIDTLHFSRSRCSVAQLAELPREWFRYAQVCDAPRQSPESVDGLIHAARNDRLFLGEGGLDLSGILGALPPELPYSVEIPRTALARVIGAQECARLALVTARKFIRELHHPASIPGLQAPAAGSPSSRSSHH</sequence>
<dbReference type="PANTHER" id="PTHR12110">
    <property type="entry name" value="HYDROXYPYRUVATE ISOMERASE"/>
    <property type="match status" value="1"/>
</dbReference>
<dbReference type="RefSeq" id="WP_184332003.1">
    <property type="nucleotide sequence ID" value="NZ_JACHHZ010000003.1"/>
</dbReference>